<dbReference type="KEGG" id="sclf:BB341_27180"/>
<evidence type="ECO:0008006" key="4">
    <source>
        <dbReference type="Google" id="ProtNLM"/>
    </source>
</evidence>
<feature type="compositionally biased region" description="Gly residues" evidence="1">
    <location>
        <begin position="138"/>
        <end position="147"/>
    </location>
</feature>
<feature type="region of interest" description="Disordered" evidence="1">
    <location>
        <begin position="182"/>
        <end position="218"/>
    </location>
</feature>
<evidence type="ECO:0000256" key="1">
    <source>
        <dbReference type="SAM" id="MobiDB-lite"/>
    </source>
</evidence>
<dbReference type="GeneID" id="93733169"/>
<sequence length="388" mass="40959">MEELPSRPPSTGGAAEFVAALRRLKTTAGLTYRQLEQKAAAENRFVGRSTLANALTRDKLPSEAVVVALVRGCGYGEETAEEWLAVRCRIAAAPCAAEAAAQAGHGPEPPPESPVPHGPPAPDGHRRTGDGRGRNRRPGGGAHGGLRGRPPAGSARVARSWLLIPLAALLVVAAVLWADRSAAPESPPRETPSPSAAAPERAAPPSTDPSPSLSRQPDLAEGSYELRTGKDGGHCLFEGPPPVSVSRRPGSLYVTDCDNGMTPLAVRPTHDGTGTYRILLPGLHGEPKHCVGVVDAGTDGGEEVTVERCGGHVLAKAEEFRLEAMDFDRQKFRIRAMHVRDEVGKAAPDLCLGTAAPGAEWAPLLQTECSQDSAHVFQFRRVAARDNY</sequence>
<dbReference type="RefSeq" id="WP_003959271.1">
    <property type="nucleotide sequence ID" value="NZ_CM000913.1"/>
</dbReference>
<feature type="compositionally biased region" description="Pro residues" evidence="1">
    <location>
        <begin position="107"/>
        <end position="122"/>
    </location>
</feature>
<dbReference type="EMBL" id="CM000913">
    <property type="protein sequence ID" value="EFG05190.1"/>
    <property type="molecule type" value="Genomic_DNA"/>
</dbReference>
<feature type="compositionally biased region" description="Basic and acidic residues" evidence="1">
    <location>
        <begin position="123"/>
        <end position="133"/>
    </location>
</feature>
<organism evidence="2 3">
    <name type="scientific">Streptomyces clavuligerus</name>
    <dbReference type="NCBI Taxonomy" id="1901"/>
    <lineage>
        <taxon>Bacteria</taxon>
        <taxon>Bacillati</taxon>
        <taxon>Actinomycetota</taxon>
        <taxon>Actinomycetes</taxon>
        <taxon>Kitasatosporales</taxon>
        <taxon>Streptomycetaceae</taxon>
        <taxon>Streptomyces</taxon>
    </lineage>
</organism>
<evidence type="ECO:0000313" key="3">
    <source>
        <dbReference type="Proteomes" id="UP000002357"/>
    </source>
</evidence>
<dbReference type="OrthoDB" id="3406160at2"/>
<dbReference type="Pfam" id="PF13560">
    <property type="entry name" value="HTH_31"/>
    <property type="match status" value="1"/>
</dbReference>
<proteinExistence type="predicted"/>
<dbReference type="eggNOG" id="COG3409">
    <property type="taxonomic scope" value="Bacteria"/>
</dbReference>
<dbReference type="AlphaFoldDB" id="E2Q630"/>
<feature type="region of interest" description="Disordered" evidence="1">
    <location>
        <begin position="101"/>
        <end position="153"/>
    </location>
</feature>
<name>E2Q630_STRCL</name>
<keyword evidence="3" id="KW-1185">Reference proteome</keyword>
<dbReference type="STRING" id="1901.BB341_27180"/>
<dbReference type="CDD" id="cd00161">
    <property type="entry name" value="beta-trefoil_Ricin-like"/>
    <property type="match status" value="1"/>
</dbReference>
<accession>E2Q630</accession>
<evidence type="ECO:0000313" key="2">
    <source>
        <dbReference type="EMBL" id="EFG05190.1"/>
    </source>
</evidence>
<gene>
    <name evidence="2" type="ORF">SCLAV_0114</name>
</gene>
<reference evidence="2 3" key="1">
    <citation type="journal article" date="2010" name="Genome Biol. Evol.">
        <title>The sequence of a 1.8-mb bacterial linear plasmid reveals a rich evolutionary reservoir of secondary metabolic pathways.</title>
        <authorList>
            <person name="Medema M.H."/>
            <person name="Trefzer A."/>
            <person name="Kovalchuk A."/>
            <person name="van den Berg M."/>
            <person name="Mueller U."/>
            <person name="Heijne W."/>
            <person name="Wu L."/>
            <person name="Alam M.T."/>
            <person name="Ronning C.M."/>
            <person name="Nierman W.C."/>
            <person name="Bovenberg R.A.L."/>
            <person name="Breitling R."/>
            <person name="Takano E."/>
        </authorList>
    </citation>
    <scope>NUCLEOTIDE SEQUENCE [LARGE SCALE GENOMIC DNA]</scope>
    <source>
        <strain evidence="3">ATCC 27064 / DSM 738 / JCM 4710 / NBRC 13307 / NCIMB 12785 / NRRL 3585 / VKM Ac-602</strain>
    </source>
</reference>
<protein>
    <recommendedName>
        <fullName evidence="4">XRE family transcriptional regulator</fullName>
    </recommendedName>
</protein>
<feature type="compositionally biased region" description="Low complexity" evidence="1">
    <location>
        <begin position="192"/>
        <end position="205"/>
    </location>
</feature>
<dbReference type="Proteomes" id="UP000002357">
    <property type="component" value="Chromosome"/>
</dbReference>